<dbReference type="Proteomes" id="UP000013006">
    <property type="component" value="Chromosome"/>
</dbReference>
<dbReference type="InterPro" id="IPR050250">
    <property type="entry name" value="Macrolide_Exporter_MacB"/>
</dbReference>
<keyword evidence="1" id="KW-0812">Transmembrane</keyword>
<gene>
    <name evidence="2" type="ORF">SiL_0687</name>
</gene>
<proteinExistence type="predicted"/>
<organism>
    <name type="scientific">Saccharolobus islandicus LAL14/1</name>
    <dbReference type="NCBI Taxonomy" id="1241935"/>
    <lineage>
        <taxon>Archaea</taxon>
        <taxon>Thermoproteota</taxon>
        <taxon>Thermoprotei</taxon>
        <taxon>Sulfolobales</taxon>
        <taxon>Sulfolobaceae</taxon>
        <taxon>Saccharolobus</taxon>
    </lineage>
</organism>
<evidence type="ECO:0000256" key="1">
    <source>
        <dbReference type="SAM" id="Phobius"/>
    </source>
</evidence>
<sequence length="182" mass="19434">MVGKVELENGTVYPPVTVPYAVIGHDIAHPIPNITIQPSSTIILKLSNGNMVPLTVYGVLQSTQSVVIGDTSDAIFIPLSEARALINPLGYFLVVLQAGSISEINTITTLLSYIYGNSLTVTTIQQAVSSVQVIITSFSFLVILIGSISLFVGAVGIMGITLARVYQRTREIGIMKTLRANN</sequence>
<keyword evidence="1" id="KW-1133">Transmembrane helix</keyword>
<evidence type="ECO:0000313" key="2">
    <source>
        <dbReference type="EMBL" id="AGJ62145.1"/>
    </source>
</evidence>
<protein>
    <submittedName>
        <fullName evidence="2">ABC-type antimicrobial peptide transport system,permease component</fullName>
    </submittedName>
</protein>
<reference evidence="2 3" key="1">
    <citation type="journal article" date="2013" name="Open Biol.">
        <title>Genomics and genetics of Sulfolobus islandicus LAL14/1, a model hyperthermophilic archaeon.</title>
        <authorList>
            <person name="Jaubert C."/>
            <person name="Danioux C."/>
            <person name="Oberto J."/>
            <person name="Cortez D."/>
            <person name="Bize A."/>
            <person name="Krupovic M."/>
            <person name="She Q."/>
            <person name="Forterre P."/>
            <person name="Prangishvili D."/>
            <person name="Sezonov G."/>
        </authorList>
    </citation>
    <scope>NUCLEOTIDE SEQUENCE [LARGE SCALE GENOMIC DNA]</scope>
    <source>
        <strain evidence="2">LAL14/1</strain>
    </source>
</reference>
<name>M9UD67_SACIS</name>
<evidence type="ECO:0000313" key="3">
    <source>
        <dbReference type="Proteomes" id="UP000013006"/>
    </source>
</evidence>
<dbReference type="AlphaFoldDB" id="M9UD67"/>
<dbReference type="PANTHER" id="PTHR30572:SF4">
    <property type="entry name" value="ABC TRANSPORTER PERMEASE YTRF"/>
    <property type="match status" value="1"/>
</dbReference>
<dbReference type="EMBL" id="CP003928">
    <property type="protein sequence ID" value="AGJ62145.1"/>
    <property type="molecule type" value="Genomic_DNA"/>
</dbReference>
<dbReference type="GO" id="GO:0005886">
    <property type="term" value="C:plasma membrane"/>
    <property type="evidence" value="ECO:0007669"/>
    <property type="project" value="TreeGrafter"/>
</dbReference>
<dbReference type="GO" id="GO:0022857">
    <property type="term" value="F:transmembrane transporter activity"/>
    <property type="evidence" value="ECO:0007669"/>
    <property type="project" value="TreeGrafter"/>
</dbReference>
<feature type="transmembrane region" description="Helical" evidence="1">
    <location>
        <begin position="138"/>
        <end position="166"/>
    </location>
</feature>
<dbReference type="HOGENOM" id="CLU_1507452_0_0_2"/>
<keyword evidence="1" id="KW-0472">Membrane</keyword>
<accession>M9UD67</accession>
<dbReference type="KEGG" id="sic:SiL_0687"/>
<dbReference type="PANTHER" id="PTHR30572">
    <property type="entry name" value="MEMBRANE COMPONENT OF TRANSPORTER-RELATED"/>
    <property type="match status" value="1"/>
</dbReference>